<feature type="region of interest" description="Disordered" evidence="1">
    <location>
        <begin position="1"/>
        <end position="35"/>
    </location>
</feature>
<reference evidence="2 3" key="1">
    <citation type="submission" date="2018-10" db="EMBL/GenBank/DDBJ databases">
        <authorList>
            <person name="Zack K."/>
            <person name="Garlena R.A."/>
            <person name="Russell D.A."/>
            <person name="Pope W.H."/>
            <person name="Jacobs-Sera D."/>
            <person name="Hatfull G.F."/>
        </authorList>
    </citation>
    <scope>NUCLEOTIDE SEQUENCE [LARGE SCALE GENOMIC DNA]</scope>
</reference>
<name>A0A3G3LYZ2_9CAUD</name>
<dbReference type="EMBL" id="MK016493">
    <property type="protein sequence ID" value="AYQ99349.1"/>
    <property type="molecule type" value="Genomic_DNA"/>
</dbReference>
<evidence type="ECO:0000313" key="2">
    <source>
        <dbReference type="EMBL" id="AYQ99349.1"/>
    </source>
</evidence>
<evidence type="ECO:0000313" key="3">
    <source>
        <dbReference type="Proteomes" id="UP000279277"/>
    </source>
</evidence>
<dbReference type="GeneID" id="77953065"/>
<gene>
    <name evidence="2" type="primary">129</name>
    <name evidence="2" type="ORF">PBI_CANTARE_129</name>
</gene>
<evidence type="ECO:0000256" key="1">
    <source>
        <dbReference type="SAM" id="MobiDB-lite"/>
    </source>
</evidence>
<proteinExistence type="predicted"/>
<dbReference type="KEGG" id="vg:77953065"/>
<feature type="compositionally biased region" description="Basic residues" evidence="1">
    <location>
        <begin position="7"/>
        <end position="22"/>
    </location>
</feature>
<dbReference type="RefSeq" id="YP_010676704.1">
    <property type="nucleotide sequence ID" value="NC_071014.1"/>
</dbReference>
<organism evidence="2 3">
    <name type="scientific">Brevibacterium phage Cantare</name>
    <dbReference type="NCBI Taxonomy" id="2338395"/>
    <lineage>
        <taxon>Viruses</taxon>
        <taxon>Duplodnaviria</taxon>
        <taxon>Heunggongvirae</taxon>
        <taxon>Uroviricota</taxon>
        <taxon>Caudoviricetes</taxon>
        <taxon>Cantarevirus</taxon>
        <taxon>Cantarevirus cantare</taxon>
    </lineage>
</organism>
<dbReference type="Proteomes" id="UP000279277">
    <property type="component" value="Segment"/>
</dbReference>
<accession>A0A3G3LYZ2</accession>
<keyword evidence="3" id="KW-1185">Reference proteome</keyword>
<protein>
    <submittedName>
        <fullName evidence="2">Uncharacterized protein</fullName>
    </submittedName>
</protein>
<sequence length="318" mass="36156">MTEQAPKRKRLARHTQKAKKNTAKPQVRNWKPDEKSININDVISAPEDLKGNYTGKIDKARRKHPWEQIATDYIEGTPVDPEDPESEREYPTLKDLGTAYGIELYLVKERSRKDQWFKKRQQFQIVEAQRRMSTRKFSVLGKSIDFDDNAHKASELGMKLIQVRLGEIAYEVKAKQQLREDALQKMVSGQDYKKSDLYSAVNSREMESLAKAMSSFQEIGMKALGTDVIRHEISGIDTNIFVDNSTTNNTQNNVSIQNEMQKDDPERLASILASLQDANLLPGIVDNMLEGETVDEEIGEIEAIPLIQDNDQDTAQTA</sequence>